<dbReference type="GO" id="GO:0009982">
    <property type="term" value="F:pseudouridine synthase activity"/>
    <property type="evidence" value="ECO:0007669"/>
    <property type="project" value="InterPro"/>
</dbReference>
<name>A0A1M6NI19_9ACTN</name>
<dbReference type="InterPro" id="IPR006145">
    <property type="entry name" value="PsdUridine_synth_RsuA/RluA"/>
</dbReference>
<dbReference type="RefSeq" id="WP_217652301.1">
    <property type="nucleotide sequence ID" value="NZ_FQZG01000116.1"/>
</dbReference>
<evidence type="ECO:0000259" key="4">
    <source>
        <dbReference type="Pfam" id="PF00849"/>
    </source>
</evidence>
<proteinExistence type="predicted"/>
<dbReference type="InterPro" id="IPR020103">
    <property type="entry name" value="PsdUridine_synth_cat_dom_sf"/>
</dbReference>
<dbReference type="EMBL" id="FQZG01000116">
    <property type="protein sequence ID" value="SHJ95355.1"/>
    <property type="molecule type" value="Genomic_DNA"/>
</dbReference>
<evidence type="ECO:0000313" key="5">
    <source>
        <dbReference type="EMBL" id="SHJ95355.1"/>
    </source>
</evidence>
<keyword evidence="6" id="KW-1185">Reference proteome</keyword>
<feature type="domain" description="Pseudouridine synthase RsuA/RluA-like" evidence="4">
    <location>
        <begin position="70"/>
        <end position="216"/>
    </location>
</feature>
<evidence type="ECO:0000313" key="6">
    <source>
        <dbReference type="Proteomes" id="UP000184512"/>
    </source>
</evidence>
<sequence length="271" mass="30763">MRDWLVHKLAPAPEDVDALLAEGTFVDDAGRAWTGGEVYRPHTFVWFHRTLREEAEVPGDLTVIHRDERIVVLDKPHFLSTIPRGRHVVQSAVVKARLMLDLPELSAAHRLDRGTAGVLLMTTEKRWRAAYHSIFTARTARKVYHALAPYDPGLAFPRRVESHLVKRVGTMQAEALDEPPNAFTDIELIEVRGRCALYEVRPLTGKTHQIRAHFNQLGIPLIGDPLYPEVRDTGIDDFSIPLRLLAHSLEFTDPIDQTLRRFVSGRDLAWP</sequence>
<dbReference type="Proteomes" id="UP000184512">
    <property type="component" value="Unassembled WGS sequence"/>
</dbReference>
<dbReference type="STRING" id="1123357.SAMN02745244_03645"/>
<evidence type="ECO:0000256" key="2">
    <source>
        <dbReference type="ARBA" id="ARBA00031870"/>
    </source>
</evidence>
<dbReference type="Pfam" id="PF00849">
    <property type="entry name" value="PseudoU_synth_2"/>
    <property type="match status" value="1"/>
</dbReference>
<dbReference type="SUPFAM" id="SSF55120">
    <property type="entry name" value="Pseudouridine synthase"/>
    <property type="match status" value="1"/>
</dbReference>
<dbReference type="PANTHER" id="PTHR21600">
    <property type="entry name" value="MITOCHONDRIAL RNA PSEUDOURIDINE SYNTHASE"/>
    <property type="match status" value="1"/>
</dbReference>
<dbReference type="Gene3D" id="3.30.2350.10">
    <property type="entry name" value="Pseudouridine synthase"/>
    <property type="match status" value="1"/>
</dbReference>
<gene>
    <name evidence="5" type="ORF">SAMN02745244_03645</name>
</gene>
<dbReference type="GO" id="GO:0000455">
    <property type="term" value="P:enzyme-directed rRNA pseudouridine synthesis"/>
    <property type="evidence" value="ECO:0007669"/>
    <property type="project" value="TreeGrafter"/>
</dbReference>
<evidence type="ECO:0000256" key="1">
    <source>
        <dbReference type="ARBA" id="ARBA00000073"/>
    </source>
</evidence>
<organism evidence="5 6">
    <name type="scientific">Tessaracoccus bendigoensis DSM 12906</name>
    <dbReference type="NCBI Taxonomy" id="1123357"/>
    <lineage>
        <taxon>Bacteria</taxon>
        <taxon>Bacillati</taxon>
        <taxon>Actinomycetota</taxon>
        <taxon>Actinomycetes</taxon>
        <taxon>Propionibacteriales</taxon>
        <taxon>Propionibacteriaceae</taxon>
        <taxon>Tessaracoccus</taxon>
    </lineage>
</organism>
<dbReference type="GO" id="GO:0140098">
    <property type="term" value="F:catalytic activity, acting on RNA"/>
    <property type="evidence" value="ECO:0007669"/>
    <property type="project" value="UniProtKB-ARBA"/>
</dbReference>
<comment type="catalytic activity">
    <reaction evidence="1">
        <text>a uridine in RNA = a pseudouridine in RNA</text>
        <dbReference type="Rhea" id="RHEA:48348"/>
        <dbReference type="Rhea" id="RHEA-COMP:12068"/>
        <dbReference type="Rhea" id="RHEA-COMP:12069"/>
        <dbReference type="ChEBI" id="CHEBI:65314"/>
        <dbReference type="ChEBI" id="CHEBI:65315"/>
    </reaction>
</comment>
<reference evidence="5 6" key="1">
    <citation type="submission" date="2016-11" db="EMBL/GenBank/DDBJ databases">
        <authorList>
            <person name="Jaros S."/>
            <person name="Januszkiewicz K."/>
            <person name="Wedrychowicz H."/>
        </authorList>
    </citation>
    <scope>NUCLEOTIDE SEQUENCE [LARGE SCALE GENOMIC DNA]</scope>
    <source>
        <strain evidence="5 6">DSM 12906</strain>
    </source>
</reference>
<protein>
    <recommendedName>
        <fullName evidence="2">RNA pseudouridylate synthase</fullName>
    </recommendedName>
    <alternativeName>
        <fullName evidence="3">RNA-uridine isomerase</fullName>
    </alternativeName>
</protein>
<accession>A0A1M6NI19</accession>
<dbReference type="GO" id="GO:0003723">
    <property type="term" value="F:RNA binding"/>
    <property type="evidence" value="ECO:0007669"/>
    <property type="project" value="InterPro"/>
</dbReference>
<evidence type="ECO:0000256" key="3">
    <source>
        <dbReference type="ARBA" id="ARBA00033164"/>
    </source>
</evidence>
<dbReference type="AlphaFoldDB" id="A0A1M6NI19"/>
<dbReference type="PANTHER" id="PTHR21600:SF84">
    <property type="entry name" value="PSEUDOURIDINE SYNTHASE RSUA_RLUA-LIKE DOMAIN-CONTAINING PROTEIN"/>
    <property type="match status" value="1"/>
</dbReference>
<dbReference type="InterPro" id="IPR050188">
    <property type="entry name" value="RluA_PseudoU_synthase"/>
</dbReference>